<feature type="domain" description="RNase H type-1" evidence="11">
    <location>
        <begin position="325"/>
        <end position="477"/>
    </location>
</feature>
<dbReference type="GO" id="GO:0003676">
    <property type="term" value="F:nucleic acid binding"/>
    <property type="evidence" value="ECO:0007669"/>
    <property type="project" value="InterPro"/>
</dbReference>
<evidence type="ECO:0000256" key="10">
    <source>
        <dbReference type="SAM" id="MobiDB-lite"/>
    </source>
</evidence>
<dbReference type="InterPro" id="IPR009027">
    <property type="entry name" value="Ribosomal_bL9/RNase_H1_N"/>
</dbReference>
<proteinExistence type="inferred from homology"/>
<reference evidence="12" key="1">
    <citation type="journal article" date="2020" name="Stud. Mycol.">
        <title>101 Dothideomycetes genomes: a test case for predicting lifestyles and emergence of pathogens.</title>
        <authorList>
            <person name="Haridas S."/>
            <person name="Albert R."/>
            <person name="Binder M."/>
            <person name="Bloem J."/>
            <person name="Labutti K."/>
            <person name="Salamov A."/>
            <person name="Andreopoulos B."/>
            <person name="Baker S."/>
            <person name="Barry K."/>
            <person name="Bills G."/>
            <person name="Bluhm B."/>
            <person name="Cannon C."/>
            <person name="Castanera R."/>
            <person name="Culley D."/>
            <person name="Daum C."/>
            <person name="Ezra D."/>
            <person name="Gonzalez J."/>
            <person name="Henrissat B."/>
            <person name="Kuo A."/>
            <person name="Liang C."/>
            <person name="Lipzen A."/>
            <person name="Lutzoni F."/>
            <person name="Magnuson J."/>
            <person name="Mondo S."/>
            <person name="Nolan M."/>
            <person name="Ohm R."/>
            <person name="Pangilinan J."/>
            <person name="Park H.-J."/>
            <person name="Ramirez L."/>
            <person name="Alfaro M."/>
            <person name="Sun H."/>
            <person name="Tritt A."/>
            <person name="Yoshinaga Y."/>
            <person name="Zwiers L.-H."/>
            <person name="Turgeon B."/>
            <person name="Goodwin S."/>
            <person name="Spatafora J."/>
            <person name="Crous P."/>
            <person name="Grigoriev I."/>
        </authorList>
    </citation>
    <scope>NUCLEOTIDE SEQUENCE</scope>
    <source>
        <strain evidence="12">CBS 473.64</strain>
    </source>
</reference>
<evidence type="ECO:0000256" key="4">
    <source>
        <dbReference type="ARBA" id="ARBA00012180"/>
    </source>
</evidence>
<comment type="catalytic activity">
    <reaction evidence="1">
        <text>Endonucleolytic cleavage to 5'-phosphomonoester.</text>
        <dbReference type="EC" id="3.1.26.4"/>
    </reaction>
</comment>
<dbReference type="FunFam" id="3.30.420.10:FF:000090">
    <property type="entry name" value="Ribonuclease H"/>
    <property type="match status" value="1"/>
</dbReference>
<dbReference type="PANTHER" id="PTHR10642">
    <property type="entry name" value="RIBONUCLEASE H1"/>
    <property type="match status" value="1"/>
</dbReference>
<evidence type="ECO:0000256" key="8">
    <source>
        <dbReference type="ARBA" id="ARBA00022801"/>
    </source>
</evidence>
<dbReference type="PANTHER" id="PTHR10642:SF26">
    <property type="entry name" value="RIBONUCLEASE H1"/>
    <property type="match status" value="1"/>
</dbReference>
<evidence type="ECO:0000313" key="12">
    <source>
        <dbReference type="EMBL" id="KAF2640556.1"/>
    </source>
</evidence>
<dbReference type="EC" id="3.1.26.4" evidence="4"/>
<evidence type="ECO:0000256" key="7">
    <source>
        <dbReference type="ARBA" id="ARBA00022759"/>
    </source>
</evidence>
<evidence type="ECO:0000256" key="3">
    <source>
        <dbReference type="ARBA" id="ARBA00005300"/>
    </source>
</evidence>
<dbReference type="GO" id="GO:0043137">
    <property type="term" value="P:DNA replication, removal of RNA primer"/>
    <property type="evidence" value="ECO:0007669"/>
    <property type="project" value="TreeGrafter"/>
</dbReference>
<keyword evidence="8" id="KW-0378">Hydrolase</keyword>
<gene>
    <name evidence="12" type="ORF">P280DRAFT_469309</name>
</gene>
<dbReference type="EMBL" id="MU006784">
    <property type="protein sequence ID" value="KAF2640556.1"/>
    <property type="molecule type" value="Genomic_DNA"/>
</dbReference>
<dbReference type="FunFam" id="3.40.970.10:FF:000001">
    <property type="entry name" value="Ribonuclease H1"/>
    <property type="match status" value="1"/>
</dbReference>
<dbReference type="OrthoDB" id="407198at2759"/>
<dbReference type="Gene3D" id="3.30.420.10">
    <property type="entry name" value="Ribonuclease H-like superfamily/Ribonuclease H"/>
    <property type="match status" value="1"/>
</dbReference>
<dbReference type="CDD" id="cd09280">
    <property type="entry name" value="RNase_HI_eukaryote_like"/>
    <property type="match status" value="1"/>
</dbReference>
<keyword evidence="5" id="KW-0540">Nuclease</keyword>
<evidence type="ECO:0000256" key="1">
    <source>
        <dbReference type="ARBA" id="ARBA00000077"/>
    </source>
</evidence>
<dbReference type="Pfam" id="PF01693">
    <property type="entry name" value="Cauli_VI"/>
    <property type="match status" value="2"/>
</dbReference>
<dbReference type="SUPFAM" id="SSF55658">
    <property type="entry name" value="L9 N-domain-like"/>
    <property type="match status" value="2"/>
</dbReference>
<sequence length="523" mass="57428">MGLRAAAFAIVQQLSRQFVATSSCAVPACSGVQHTPLRLSNRIDCLIRDTQPIAKVRAFALLYKSRTQSLRRYHHEVYNNFIDDIWQGGVKNTMPGTGTPSSTSNSGVKRKKGPPAFYAVKVGHEPGLYLSWDDTRRATAGFKNAVYKKFNTIYDAEDFLRNDSVATPATPKTTTPKSGKPKFYGVQAGHKPGVYTEWSVVQDQVRGFKGGKQKGFATHEEAEAYVNQGKRGTPSEASVPPSLKRTLDPSTPSVADRKPAKKQKRNDGSAAFDATNGDYEPGTGPIPADAEDGFDRTIKLQSNGTVAYKTDAETNAHKRQATGDFEGELKIWTDGAAKGNGRVGAFAGFGVWFGPEDESRNVSEPLLAEGKQTNQRAELFAINRAVDIAPIDRSALIYTDSYYSIKCLTEWFQKWERNEWKSASGKAVENRDIIEPTLTRIREREKAGAYTKFQWIKGHGTDEGNVGADRLASEGCFKSREAVHALTGAPDSADEVAEQIWAEAEADGQMGDELEQLLTSKYF</sequence>
<evidence type="ECO:0000259" key="11">
    <source>
        <dbReference type="PROSITE" id="PS50879"/>
    </source>
</evidence>
<dbReference type="InterPro" id="IPR011320">
    <property type="entry name" value="RNase_H1_N"/>
</dbReference>
<dbReference type="AlphaFoldDB" id="A0A6A6RYC2"/>
<keyword evidence="13" id="KW-1185">Reference proteome</keyword>
<evidence type="ECO:0000256" key="2">
    <source>
        <dbReference type="ARBA" id="ARBA00001946"/>
    </source>
</evidence>
<dbReference type="InterPro" id="IPR050092">
    <property type="entry name" value="RNase_H"/>
</dbReference>
<protein>
    <recommendedName>
        <fullName evidence="4">ribonuclease H</fullName>
        <ecNumber evidence="4">3.1.26.4</ecNumber>
    </recommendedName>
</protein>
<comment type="cofactor">
    <cofactor evidence="2">
        <name>Mg(2+)</name>
        <dbReference type="ChEBI" id="CHEBI:18420"/>
    </cofactor>
</comment>
<evidence type="ECO:0000313" key="13">
    <source>
        <dbReference type="Proteomes" id="UP000799753"/>
    </source>
</evidence>
<evidence type="ECO:0000256" key="6">
    <source>
        <dbReference type="ARBA" id="ARBA00022723"/>
    </source>
</evidence>
<dbReference type="InterPro" id="IPR036397">
    <property type="entry name" value="RNaseH_sf"/>
</dbReference>
<feature type="region of interest" description="Disordered" evidence="10">
    <location>
        <begin position="225"/>
        <end position="292"/>
    </location>
</feature>
<dbReference type="InterPro" id="IPR012337">
    <property type="entry name" value="RNaseH-like_sf"/>
</dbReference>
<dbReference type="GO" id="GO:0046872">
    <property type="term" value="F:metal ion binding"/>
    <property type="evidence" value="ECO:0007669"/>
    <property type="project" value="UniProtKB-KW"/>
</dbReference>
<comment type="similarity">
    <text evidence="3">Belongs to the RNase H family.</text>
</comment>
<dbReference type="Pfam" id="PF00075">
    <property type="entry name" value="RNase_H"/>
    <property type="match status" value="1"/>
</dbReference>
<evidence type="ECO:0000256" key="5">
    <source>
        <dbReference type="ARBA" id="ARBA00022722"/>
    </source>
</evidence>
<dbReference type="PROSITE" id="PS50879">
    <property type="entry name" value="RNASE_H_1"/>
    <property type="match status" value="1"/>
</dbReference>
<organism evidence="12 13">
    <name type="scientific">Massarina eburnea CBS 473.64</name>
    <dbReference type="NCBI Taxonomy" id="1395130"/>
    <lineage>
        <taxon>Eukaryota</taxon>
        <taxon>Fungi</taxon>
        <taxon>Dikarya</taxon>
        <taxon>Ascomycota</taxon>
        <taxon>Pezizomycotina</taxon>
        <taxon>Dothideomycetes</taxon>
        <taxon>Pleosporomycetidae</taxon>
        <taxon>Pleosporales</taxon>
        <taxon>Massarineae</taxon>
        <taxon>Massarinaceae</taxon>
        <taxon>Massarina</taxon>
    </lineage>
</organism>
<dbReference type="Gene3D" id="3.40.970.10">
    <property type="entry name" value="Ribonuclease H1, N-terminal domain"/>
    <property type="match status" value="2"/>
</dbReference>
<name>A0A6A6RYC2_9PLEO</name>
<keyword evidence="7" id="KW-0255">Endonuclease</keyword>
<evidence type="ECO:0000256" key="9">
    <source>
        <dbReference type="ARBA" id="ARBA00022842"/>
    </source>
</evidence>
<dbReference type="InterPro" id="IPR002156">
    <property type="entry name" value="RNaseH_domain"/>
</dbReference>
<dbReference type="SUPFAM" id="SSF53098">
    <property type="entry name" value="Ribonuclease H-like"/>
    <property type="match status" value="1"/>
</dbReference>
<keyword evidence="6" id="KW-0479">Metal-binding</keyword>
<keyword evidence="9" id="KW-0460">Magnesium</keyword>
<dbReference type="InterPro" id="IPR037056">
    <property type="entry name" value="RNase_H1_N_sf"/>
</dbReference>
<accession>A0A6A6RYC2</accession>
<dbReference type="Proteomes" id="UP000799753">
    <property type="component" value="Unassembled WGS sequence"/>
</dbReference>
<dbReference type="GO" id="GO:0004523">
    <property type="term" value="F:RNA-DNA hybrid ribonuclease activity"/>
    <property type="evidence" value="ECO:0007669"/>
    <property type="project" value="UniProtKB-EC"/>
</dbReference>